<gene>
    <name evidence="1" type="ORF">TNIN_470911</name>
</gene>
<accession>A0A8X7BZV8</accession>
<evidence type="ECO:0000313" key="1">
    <source>
        <dbReference type="EMBL" id="GFY51406.1"/>
    </source>
</evidence>
<evidence type="ECO:0000313" key="2">
    <source>
        <dbReference type="Proteomes" id="UP000886998"/>
    </source>
</evidence>
<name>A0A8X7BZV8_9ARAC</name>
<keyword evidence="2" id="KW-1185">Reference proteome</keyword>
<organism evidence="1 2">
    <name type="scientific">Trichonephila inaurata madagascariensis</name>
    <dbReference type="NCBI Taxonomy" id="2747483"/>
    <lineage>
        <taxon>Eukaryota</taxon>
        <taxon>Metazoa</taxon>
        <taxon>Ecdysozoa</taxon>
        <taxon>Arthropoda</taxon>
        <taxon>Chelicerata</taxon>
        <taxon>Arachnida</taxon>
        <taxon>Araneae</taxon>
        <taxon>Araneomorphae</taxon>
        <taxon>Entelegynae</taxon>
        <taxon>Araneoidea</taxon>
        <taxon>Nephilidae</taxon>
        <taxon>Trichonephila</taxon>
        <taxon>Trichonephila inaurata</taxon>
    </lineage>
</organism>
<dbReference type="EMBL" id="BMAV01008046">
    <property type="protein sequence ID" value="GFY51406.1"/>
    <property type="molecule type" value="Genomic_DNA"/>
</dbReference>
<reference evidence="1" key="1">
    <citation type="submission" date="2020-08" db="EMBL/GenBank/DDBJ databases">
        <title>Multicomponent nature underlies the extraordinary mechanical properties of spider dragline silk.</title>
        <authorList>
            <person name="Kono N."/>
            <person name="Nakamura H."/>
            <person name="Mori M."/>
            <person name="Yoshida Y."/>
            <person name="Ohtoshi R."/>
            <person name="Malay A.D."/>
            <person name="Moran D.A.P."/>
            <person name="Tomita M."/>
            <person name="Numata K."/>
            <person name="Arakawa K."/>
        </authorList>
    </citation>
    <scope>NUCLEOTIDE SEQUENCE</scope>
</reference>
<comment type="caution">
    <text evidence="1">The sequence shown here is derived from an EMBL/GenBank/DDBJ whole genome shotgun (WGS) entry which is preliminary data.</text>
</comment>
<sequence>MKTFHIGKHGCKRTCSLEGALCPQLPFTRKAVSCRPRVVIGQGHMNSEVILKCYPSFIGVRFLRTTWCGGTGKALAHTLLQPLWQHFFVPGQSVSVLQTFKKEADDMEQLSDFLSPTGQNPSNRNKEDS</sequence>
<proteinExistence type="predicted"/>
<protein>
    <submittedName>
        <fullName evidence="1">Uncharacterized protein</fullName>
    </submittedName>
</protein>
<dbReference type="AlphaFoldDB" id="A0A8X7BZV8"/>
<dbReference type="Proteomes" id="UP000886998">
    <property type="component" value="Unassembled WGS sequence"/>
</dbReference>